<dbReference type="InterPro" id="IPR001254">
    <property type="entry name" value="Trypsin_dom"/>
</dbReference>
<comment type="caution">
    <text evidence="11">The sequence shown here is derived from an EMBL/GenBank/DDBJ whole genome shotgun (WGS) entry which is preliminary data.</text>
</comment>
<accession>A0A834IKE7</accession>
<dbReference type="Gene3D" id="2.40.10.10">
    <property type="entry name" value="Trypsin-like serine proteases"/>
    <property type="match status" value="1"/>
</dbReference>
<evidence type="ECO:0000256" key="5">
    <source>
        <dbReference type="ARBA" id="ARBA00022801"/>
    </source>
</evidence>
<reference evidence="11" key="1">
    <citation type="submission" date="2020-08" db="EMBL/GenBank/DDBJ databases">
        <title>Genome sequencing and assembly of the red palm weevil Rhynchophorus ferrugineus.</title>
        <authorList>
            <person name="Dias G.B."/>
            <person name="Bergman C.M."/>
            <person name="Manee M."/>
        </authorList>
    </citation>
    <scope>NUCLEOTIDE SEQUENCE</scope>
    <source>
        <strain evidence="11">AA-2017</strain>
        <tissue evidence="11">Whole larva</tissue>
    </source>
</reference>
<gene>
    <name evidence="11" type="ORF">GWI33_002315</name>
</gene>
<dbReference type="InterPro" id="IPR018114">
    <property type="entry name" value="TRYPSIN_HIS"/>
</dbReference>
<dbReference type="Proteomes" id="UP000625711">
    <property type="component" value="Unassembled WGS sequence"/>
</dbReference>
<dbReference type="PROSITE" id="PS50240">
    <property type="entry name" value="TRYPSIN_DOM"/>
    <property type="match status" value="1"/>
</dbReference>
<dbReference type="InterPro" id="IPR033116">
    <property type="entry name" value="TRYPSIN_SER"/>
</dbReference>
<protein>
    <recommendedName>
        <fullName evidence="10">Peptidase S1 domain-containing protein</fullName>
    </recommendedName>
</protein>
<feature type="domain" description="Peptidase S1" evidence="10">
    <location>
        <begin position="42"/>
        <end position="280"/>
    </location>
</feature>
<dbReference type="Pfam" id="PF00089">
    <property type="entry name" value="Trypsin"/>
    <property type="match status" value="1"/>
</dbReference>
<dbReference type="GO" id="GO:0005576">
    <property type="term" value="C:extracellular region"/>
    <property type="evidence" value="ECO:0007669"/>
    <property type="project" value="UniProtKB-SubCell"/>
</dbReference>
<dbReference type="InterPro" id="IPR043504">
    <property type="entry name" value="Peptidase_S1_PA_chymotrypsin"/>
</dbReference>
<keyword evidence="6 8" id="KW-0720">Serine protease</keyword>
<dbReference type="PROSITE" id="PS00135">
    <property type="entry name" value="TRYPSIN_SER"/>
    <property type="match status" value="1"/>
</dbReference>
<evidence type="ECO:0000259" key="10">
    <source>
        <dbReference type="PROSITE" id="PS50240"/>
    </source>
</evidence>
<evidence type="ECO:0000256" key="2">
    <source>
        <dbReference type="ARBA" id="ARBA00007664"/>
    </source>
</evidence>
<keyword evidence="12" id="KW-1185">Reference proteome</keyword>
<keyword evidence="5 8" id="KW-0378">Hydrolase</keyword>
<keyword evidence="4 8" id="KW-0645">Protease</keyword>
<dbReference type="GO" id="GO:0004252">
    <property type="term" value="F:serine-type endopeptidase activity"/>
    <property type="evidence" value="ECO:0007669"/>
    <property type="project" value="InterPro"/>
</dbReference>
<feature type="signal peptide" evidence="9">
    <location>
        <begin position="1"/>
        <end position="21"/>
    </location>
</feature>
<keyword evidence="7" id="KW-1015">Disulfide bond</keyword>
<evidence type="ECO:0000256" key="1">
    <source>
        <dbReference type="ARBA" id="ARBA00004613"/>
    </source>
</evidence>
<evidence type="ECO:0000256" key="3">
    <source>
        <dbReference type="ARBA" id="ARBA00022525"/>
    </source>
</evidence>
<keyword evidence="3" id="KW-0964">Secreted</keyword>
<sequence>MKNLFNITCILLVLGLPLGQCQKKARKFCTDILASVPNVKSVIGGSLTKKDEFPHMVALGYGKKASPKWLCGGTLISNQFVLTAAHCIERASDPLKVVRINTVTLENPLKGFIDLDVQKTYIHPRYSSSSHYNDIALLKLSGTVPSYTRPACLHTTTSISSKLLTAIGWGRTDFAGPTSNDLLKVDLRTFTKNQCTPFYKNAKKLPKGIDNKIQICAGGADKQIKDTCDGDSGGPLSYKRATLHYVTGITSFGKACGLANVPAVYTRVSAYVPWIESIVWKK</sequence>
<feature type="chain" id="PRO_5032616020" description="Peptidase S1 domain-containing protein" evidence="9">
    <location>
        <begin position="22"/>
        <end position="282"/>
    </location>
</feature>
<dbReference type="FunFam" id="2.40.10.10:FF:000047">
    <property type="entry name" value="Trypsin eta"/>
    <property type="match status" value="1"/>
</dbReference>
<evidence type="ECO:0000313" key="12">
    <source>
        <dbReference type="Proteomes" id="UP000625711"/>
    </source>
</evidence>
<dbReference type="PRINTS" id="PR00722">
    <property type="entry name" value="CHYMOTRYPSIN"/>
</dbReference>
<dbReference type="InterPro" id="IPR050430">
    <property type="entry name" value="Peptidase_S1"/>
</dbReference>
<evidence type="ECO:0000256" key="7">
    <source>
        <dbReference type="ARBA" id="ARBA00023157"/>
    </source>
</evidence>
<dbReference type="PROSITE" id="PS00134">
    <property type="entry name" value="TRYPSIN_HIS"/>
    <property type="match status" value="1"/>
</dbReference>
<dbReference type="EMBL" id="JAACXV010000164">
    <property type="protein sequence ID" value="KAF7282594.1"/>
    <property type="molecule type" value="Genomic_DNA"/>
</dbReference>
<dbReference type="AlphaFoldDB" id="A0A834IKE7"/>
<dbReference type="SMART" id="SM00020">
    <property type="entry name" value="Tryp_SPc"/>
    <property type="match status" value="1"/>
</dbReference>
<evidence type="ECO:0000256" key="6">
    <source>
        <dbReference type="ARBA" id="ARBA00022825"/>
    </source>
</evidence>
<dbReference type="CDD" id="cd00190">
    <property type="entry name" value="Tryp_SPc"/>
    <property type="match status" value="1"/>
</dbReference>
<organism evidence="11 12">
    <name type="scientific">Rhynchophorus ferrugineus</name>
    <name type="common">Red palm weevil</name>
    <name type="synonym">Curculio ferrugineus</name>
    <dbReference type="NCBI Taxonomy" id="354439"/>
    <lineage>
        <taxon>Eukaryota</taxon>
        <taxon>Metazoa</taxon>
        <taxon>Ecdysozoa</taxon>
        <taxon>Arthropoda</taxon>
        <taxon>Hexapoda</taxon>
        <taxon>Insecta</taxon>
        <taxon>Pterygota</taxon>
        <taxon>Neoptera</taxon>
        <taxon>Endopterygota</taxon>
        <taxon>Coleoptera</taxon>
        <taxon>Polyphaga</taxon>
        <taxon>Cucujiformia</taxon>
        <taxon>Curculionidae</taxon>
        <taxon>Dryophthorinae</taxon>
        <taxon>Rhynchophorus</taxon>
    </lineage>
</organism>
<dbReference type="PANTHER" id="PTHR24276">
    <property type="entry name" value="POLYSERASE-RELATED"/>
    <property type="match status" value="1"/>
</dbReference>
<evidence type="ECO:0000313" key="11">
    <source>
        <dbReference type="EMBL" id="KAF7282594.1"/>
    </source>
</evidence>
<dbReference type="OrthoDB" id="6339452at2759"/>
<evidence type="ECO:0000256" key="4">
    <source>
        <dbReference type="ARBA" id="ARBA00022670"/>
    </source>
</evidence>
<comment type="similarity">
    <text evidence="2">Belongs to the peptidase S1 family.</text>
</comment>
<dbReference type="SUPFAM" id="SSF50494">
    <property type="entry name" value="Trypsin-like serine proteases"/>
    <property type="match status" value="1"/>
</dbReference>
<evidence type="ECO:0000256" key="8">
    <source>
        <dbReference type="RuleBase" id="RU363034"/>
    </source>
</evidence>
<dbReference type="GO" id="GO:0016485">
    <property type="term" value="P:protein processing"/>
    <property type="evidence" value="ECO:0007669"/>
    <property type="project" value="UniProtKB-ARBA"/>
</dbReference>
<dbReference type="InterPro" id="IPR009003">
    <property type="entry name" value="Peptidase_S1_PA"/>
</dbReference>
<proteinExistence type="inferred from homology"/>
<comment type="subcellular location">
    <subcellularLocation>
        <location evidence="1">Secreted</location>
    </subcellularLocation>
</comment>
<dbReference type="InterPro" id="IPR001314">
    <property type="entry name" value="Peptidase_S1A"/>
</dbReference>
<evidence type="ECO:0000256" key="9">
    <source>
        <dbReference type="SAM" id="SignalP"/>
    </source>
</evidence>
<keyword evidence="9" id="KW-0732">Signal</keyword>
<dbReference type="PANTHER" id="PTHR24276:SF98">
    <property type="entry name" value="FI18310P1-RELATED"/>
    <property type="match status" value="1"/>
</dbReference>
<name>A0A834IKE7_RHYFE</name>